<reference evidence="7" key="1">
    <citation type="submission" date="2022-11" db="EMBL/GenBank/DDBJ databases">
        <title>Hoeflea poritis sp. nov., isolated from scleractinian coral Porites lutea.</title>
        <authorList>
            <person name="Zhang G."/>
            <person name="Wei Q."/>
            <person name="Cai L."/>
        </authorList>
    </citation>
    <scope>NUCLEOTIDE SEQUENCE</scope>
    <source>
        <strain evidence="7">E7-10</strain>
    </source>
</reference>
<organism evidence="7 8">
    <name type="scientific">Hoeflea poritis</name>
    <dbReference type="NCBI Taxonomy" id="2993659"/>
    <lineage>
        <taxon>Bacteria</taxon>
        <taxon>Pseudomonadati</taxon>
        <taxon>Pseudomonadota</taxon>
        <taxon>Alphaproteobacteria</taxon>
        <taxon>Hyphomicrobiales</taxon>
        <taxon>Rhizobiaceae</taxon>
        <taxon>Hoeflea</taxon>
    </lineage>
</organism>
<feature type="transmembrane region" description="Helical" evidence="5">
    <location>
        <begin position="37"/>
        <end position="60"/>
    </location>
</feature>
<gene>
    <name evidence="7" type="ORF">OOZ53_09835</name>
</gene>
<protein>
    <submittedName>
        <fullName evidence="7">MFS transporter</fullName>
    </submittedName>
</protein>
<accession>A0ABT4VNN6</accession>
<dbReference type="InterPro" id="IPR051788">
    <property type="entry name" value="MFS_Transporter"/>
</dbReference>
<dbReference type="Proteomes" id="UP001148313">
    <property type="component" value="Unassembled WGS sequence"/>
</dbReference>
<dbReference type="InterPro" id="IPR036259">
    <property type="entry name" value="MFS_trans_sf"/>
</dbReference>
<feature type="transmembrane region" description="Helical" evidence="5">
    <location>
        <begin position="188"/>
        <end position="209"/>
    </location>
</feature>
<dbReference type="EMBL" id="JAPJZH010000005">
    <property type="protein sequence ID" value="MDA4845648.1"/>
    <property type="molecule type" value="Genomic_DNA"/>
</dbReference>
<evidence type="ECO:0000256" key="5">
    <source>
        <dbReference type="SAM" id="Phobius"/>
    </source>
</evidence>
<dbReference type="PANTHER" id="PTHR23514">
    <property type="entry name" value="BYPASS OF STOP CODON PROTEIN 6"/>
    <property type="match status" value="1"/>
</dbReference>
<evidence type="ECO:0000256" key="4">
    <source>
        <dbReference type="ARBA" id="ARBA00023136"/>
    </source>
</evidence>
<evidence type="ECO:0000256" key="1">
    <source>
        <dbReference type="ARBA" id="ARBA00004141"/>
    </source>
</evidence>
<evidence type="ECO:0000313" key="8">
    <source>
        <dbReference type="Proteomes" id="UP001148313"/>
    </source>
</evidence>
<name>A0ABT4VNN6_9HYPH</name>
<dbReference type="PROSITE" id="PS50850">
    <property type="entry name" value="MFS"/>
    <property type="match status" value="1"/>
</dbReference>
<feature type="transmembrane region" description="Helical" evidence="5">
    <location>
        <begin position="262"/>
        <end position="280"/>
    </location>
</feature>
<feature type="transmembrane region" description="Helical" evidence="5">
    <location>
        <begin position="229"/>
        <end position="250"/>
    </location>
</feature>
<evidence type="ECO:0000256" key="3">
    <source>
        <dbReference type="ARBA" id="ARBA00022989"/>
    </source>
</evidence>
<dbReference type="Gene3D" id="1.20.1250.20">
    <property type="entry name" value="MFS general substrate transporter like domains"/>
    <property type="match status" value="2"/>
</dbReference>
<sequence length="384" mass="38931">MRAAVSAMFLMNGFVVGSWAPLVPELAQQHGLSESALGLLILTLGLGSILIMPVSGALIARIGALPVLRVTCILCSLALLPVALAPGVPVLVGVLFVFGGIIGSMDIAMNANAVVVEKRLRKAIMSSCHGFWSLGGLIGAAAGGVLIDRFGSGMQVALVSAIALVIALSFVTRLAPDLPLAADAKPRFRLTLAPMPYVVGLVALFSMVPEGAILDWGALYLRQDLGADVTYSGLAFGAVAATMAVMRFAGDAVRRKFGAVTTMRYSAIVAAVGLLLAATASGPTMAIAGFALSGIGIANLVPVALSAAGNLPGLQPGVGISIATSMGYSGILMAPALIGFIAEYQSFSVAFMGLAALFIVVLGLSPVARHADLNEAAETPFAGG</sequence>
<dbReference type="InterPro" id="IPR011701">
    <property type="entry name" value="MFS"/>
</dbReference>
<evidence type="ECO:0000313" key="7">
    <source>
        <dbReference type="EMBL" id="MDA4845648.1"/>
    </source>
</evidence>
<dbReference type="PANTHER" id="PTHR23514:SF13">
    <property type="entry name" value="INNER MEMBRANE PROTEIN YBJJ"/>
    <property type="match status" value="1"/>
</dbReference>
<keyword evidence="2 5" id="KW-0812">Transmembrane</keyword>
<feature type="transmembrane region" description="Helical" evidence="5">
    <location>
        <begin position="347"/>
        <end position="364"/>
    </location>
</feature>
<keyword evidence="8" id="KW-1185">Reference proteome</keyword>
<comment type="caution">
    <text evidence="7">The sequence shown here is derived from an EMBL/GenBank/DDBJ whole genome shotgun (WGS) entry which is preliminary data.</text>
</comment>
<proteinExistence type="predicted"/>
<feature type="transmembrane region" description="Helical" evidence="5">
    <location>
        <begin position="67"/>
        <end position="84"/>
    </location>
</feature>
<dbReference type="Pfam" id="PF07690">
    <property type="entry name" value="MFS_1"/>
    <property type="match status" value="2"/>
</dbReference>
<dbReference type="SUPFAM" id="SSF103473">
    <property type="entry name" value="MFS general substrate transporter"/>
    <property type="match status" value="1"/>
</dbReference>
<dbReference type="InterPro" id="IPR020846">
    <property type="entry name" value="MFS_dom"/>
</dbReference>
<keyword evidence="3 5" id="KW-1133">Transmembrane helix</keyword>
<evidence type="ECO:0000259" key="6">
    <source>
        <dbReference type="PROSITE" id="PS50850"/>
    </source>
</evidence>
<evidence type="ECO:0000256" key="2">
    <source>
        <dbReference type="ARBA" id="ARBA00022692"/>
    </source>
</evidence>
<dbReference type="RefSeq" id="WP_271089312.1">
    <property type="nucleotide sequence ID" value="NZ_JAPJZH010000005.1"/>
</dbReference>
<comment type="subcellular location">
    <subcellularLocation>
        <location evidence="1">Membrane</location>
        <topology evidence="1">Multi-pass membrane protein</topology>
    </subcellularLocation>
</comment>
<keyword evidence="4 5" id="KW-0472">Membrane</keyword>
<feature type="transmembrane region" description="Helical" evidence="5">
    <location>
        <begin position="130"/>
        <end position="147"/>
    </location>
</feature>
<feature type="transmembrane region" description="Helical" evidence="5">
    <location>
        <begin position="90"/>
        <end position="109"/>
    </location>
</feature>
<feature type="transmembrane region" description="Helical" evidence="5">
    <location>
        <begin position="153"/>
        <end position="176"/>
    </location>
</feature>
<dbReference type="CDD" id="cd17393">
    <property type="entry name" value="MFS_MosC_like"/>
    <property type="match status" value="1"/>
</dbReference>
<feature type="transmembrane region" description="Helical" evidence="5">
    <location>
        <begin position="317"/>
        <end position="341"/>
    </location>
</feature>
<feature type="domain" description="Major facilitator superfamily (MFS) profile" evidence="6">
    <location>
        <begin position="1"/>
        <end position="373"/>
    </location>
</feature>